<feature type="compositionally biased region" description="Acidic residues" evidence="1">
    <location>
        <begin position="95"/>
        <end position="107"/>
    </location>
</feature>
<protein>
    <recommendedName>
        <fullName evidence="2">RPA43 OB domain-containing protein</fullName>
    </recommendedName>
</protein>
<feature type="domain" description="RPA43 OB" evidence="2">
    <location>
        <begin position="31"/>
        <end position="125"/>
    </location>
</feature>
<dbReference type="InterPro" id="IPR041178">
    <property type="entry name" value="RPA43_OB"/>
</dbReference>
<sequence>NVQLVSDMGTILPTSPTVNFPVSFTAILLAPSEGAMLVGEVNKISASHVGMLFLGCLNMSARGAELGRFRLQPIMEEEAEEEGETGHVMLDADEEGEEAEVGVEVDAEGAVVKEEEEVPAEMSVVVDTTPSKPVGWGLQETKSVEAPPTEQADGDSEME</sequence>
<feature type="region of interest" description="Disordered" evidence="1">
    <location>
        <begin position="95"/>
        <end position="159"/>
    </location>
</feature>
<evidence type="ECO:0000256" key="1">
    <source>
        <dbReference type="SAM" id="MobiDB-lite"/>
    </source>
</evidence>
<evidence type="ECO:0000313" key="3">
    <source>
        <dbReference type="EMBL" id="GIQ90294.1"/>
    </source>
</evidence>
<accession>A0A9K3D766</accession>
<reference evidence="3 4" key="1">
    <citation type="journal article" date="2018" name="PLoS ONE">
        <title>The draft genome of Kipferlia bialata reveals reductive genome evolution in fornicate parasites.</title>
        <authorList>
            <person name="Tanifuji G."/>
            <person name="Takabayashi S."/>
            <person name="Kume K."/>
            <person name="Takagi M."/>
            <person name="Nakayama T."/>
            <person name="Kamikawa R."/>
            <person name="Inagaki Y."/>
            <person name="Hashimoto T."/>
        </authorList>
    </citation>
    <scope>NUCLEOTIDE SEQUENCE [LARGE SCALE GENOMIC DNA]</scope>
    <source>
        <strain evidence="3">NY0173</strain>
    </source>
</reference>
<proteinExistence type="predicted"/>
<feature type="non-terminal residue" evidence="3">
    <location>
        <position position="159"/>
    </location>
</feature>
<dbReference type="EMBL" id="BDIP01006005">
    <property type="protein sequence ID" value="GIQ90294.1"/>
    <property type="molecule type" value="Genomic_DNA"/>
</dbReference>
<dbReference type="AlphaFoldDB" id="A0A9K3D766"/>
<organism evidence="3 4">
    <name type="scientific">Kipferlia bialata</name>
    <dbReference type="NCBI Taxonomy" id="797122"/>
    <lineage>
        <taxon>Eukaryota</taxon>
        <taxon>Metamonada</taxon>
        <taxon>Carpediemonas-like organisms</taxon>
        <taxon>Kipferlia</taxon>
    </lineage>
</organism>
<evidence type="ECO:0000313" key="4">
    <source>
        <dbReference type="Proteomes" id="UP000265618"/>
    </source>
</evidence>
<comment type="caution">
    <text evidence="3">The sequence shown here is derived from an EMBL/GenBank/DDBJ whole genome shotgun (WGS) entry which is preliminary data.</text>
</comment>
<dbReference type="Proteomes" id="UP000265618">
    <property type="component" value="Unassembled WGS sequence"/>
</dbReference>
<feature type="non-terminal residue" evidence="3">
    <location>
        <position position="1"/>
    </location>
</feature>
<evidence type="ECO:0000259" key="2">
    <source>
        <dbReference type="Pfam" id="PF17875"/>
    </source>
</evidence>
<keyword evidence="4" id="KW-1185">Reference proteome</keyword>
<gene>
    <name evidence="3" type="ORF">KIPB_013033</name>
</gene>
<dbReference type="Pfam" id="PF17875">
    <property type="entry name" value="RPA43_OB"/>
    <property type="match status" value="1"/>
</dbReference>
<name>A0A9K3D766_9EUKA</name>
<dbReference type="OrthoDB" id="10250504at2759"/>